<reference evidence="2" key="1">
    <citation type="submission" date="2022-11" db="UniProtKB">
        <authorList>
            <consortium name="WormBaseParasite"/>
        </authorList>
    </citation>
    <scope>IDENTIFICATION</scope>
</reference>
<evidence type="ECO:0000313" key="2">
    <source>
        <dbReference type="WBParaSite" id="ES5_v2.g14909.t1"/>
    </source>
</evidence>
<dbReference type="WBParaSite" id="ES5_v2.g14909.t1">
    <property type="protein sequence ID" value="ES5_v2.g14909.t1"/>
    <property type="gene ID" value="ES5_v2.g14909"/>
</dbReference>
<name>A0AC34FCI0_9BILA</name>
<accession>A0AC34FCI0</accession>
<organism evidence="1 2">
    <name type="scientific">Panagrolaimus sp. ES5</name>
    <dbReference type="NCBI Taxonomy" id="591445"/>
    <lineage>
        <taxon>Eukaryota</taxon>
        <taxon>Metazoa</taxon>
        <taxon>Ecdysozoa</taxon>
        <taxon>Nematoda</taxon>
        <taxon>Chromadorea</taxon>
        <taxon>Rhabditida</taxon>
        <taxon>Tylenchina</taxon>
        <taxon>Panagrolaimomorpha</taxon>
        <taxon>Panagrolaimoidea</taxon>
        <taxon>Panagrolaimidae</taxon>
        <taxon>Panagrolaimus</taxon>
    </lineage>
</organism>
<proteinExistence type="predicted"/>
<dbReference type="Proteomes" id="UP000887579">
    <property type="component" value="Unplaced"/>
</dbReference>
<sequence length="138" mass="15773">MYISDRDITDPKKKVKVLLQTIGSHMLEKIIDWSPKKPQDMEYDDLIKLIKGKCMKKPNLAALRVKFFNEKQQPGQGLDEYFSHMAQLYGQCQLDKMTADEFGVLAVLQGLAQDDTRQFIMTSSTEIKSISKVQELAS</sequence>
<evidence type="ECO:0000313" key="1">
    <source>
        <dbReference type="Proteomes" id="UP000887579"/>
    </source>
</evidence>
<protein>
    <submittedName>
        <fullName evidence="2">Retrotransposon gag domain-containing protein</fullName>
    </submittedName>
</protein>